<keyword evidence="2" id="KW-1133">Transmembrane helix</keyword>
<protein>
    <recommendedName>
        <fullName evidence="5">HAT C-terminal dimerisation domain-containing protein</fullName>
    </recommendedName>
</protein>
<evidence type="ECO:0000256" key="1">
    <source>
        <dbReference type="SAM" id="MobiDB-lite"/>
    </source>
</evidence>
<dbReference type="EMBL" id="JARIHO010000028">
    <property type="protein sequence ID" value="KAJ7339238.1"/>
    <property type="molecule type" value="Genomic_DNA"/>
</dbReference>
<reference evidence="3" key="1">
    <citation type="submission" date="2023-03" db="EMBL/GenBank/DDBJ databases">
        <title>Massive genome expansion in bonnet fungi (Mycena s.s.) driven by repeated elements and novel gene families across ecological guilds.</title>
        <authorList>
            <consortium name="Lawrence Berkeley National Laboratory"/>
            <person name="Harder C.B."/>
            <person name="Miyauchi S."/>
            <person name="Viragh M."/>
            <person name="Kuo A."/>
            <person name="Thoen E."/>
            <person name="Andreopoulos B."/>
            <person name="Lu D."/>
            <person name="Skrede I."/>
            <person name="Drula E."/>
            <person name="Henrissat B."/>
            <person name="Morin E."/>
            <person name="Kohler A."/>
            <person name="Barry K."/>
            <person name="LaButti K."/>
            <person name="Morin E."/>
            <person name="Salamov A."/>
            <person name="Lipzen A."/>
            <person name="Mereny Z."/>
            <person name="Hegedus B."/>
            <person name="Baldrian P."/>
            <person name="Stursova M."/>
            <person name="Weitz H."/>
            <person name="Taylor A."/>
            <person name="Grigoriev I.V."/>
            <person name="Nagy L.G."/>
            <person name="Martin F."/>
            <person name="Kauserud H."/>
        </authorList>
    </citation>
    <scope>NUCLEOTIDE SEQUENCE</scope>
    <source>
        <strain evidence="3">CBHHK002</strain>
    </source>
</reference>
<name>A0AAD6ZTU1_9AGAR</name>
<accession>A0AAD6ZTU1</accession>
<evidence type="ECO:0008006" key="5">
    <source>
        <dbReference type="Google" id="ProtNLM"/>
    </source>
</evidence>
<evidence type="ECO:0000256" key="2">
    <source>
        <dbReference type="SAM" id="Phobius"/>
    </source>
</evidence>
<keyword evidence="2" id="KW-0472">Membrane</keyword>
<dbReference type="Proteomes" id="UP001218218">
    <property type="component" value="Unassembled WGS sequence"/>
</dbReference>
<proteinExistence type="predicted"/>
<dbReference type="AlphaFoldDB" id="A0AAD6ZTU1"/>
<feature type="transmembrane region" description="Helical" evidence="2">
    <location>
        <begin position="68"/>
        <end position="89"/>
    </location>
</feature>
<keyword evidence="4" id="KW-1185">Reference proteome</keyword>
<keyword evidence="2" id="KW-0812">Transmembrane</keyword>
<sequence>MTSAIVEIRPGLGCNKHLPKRGTLFPSRPEALAFNWLQWGLVNLLLLLLPLGAGVETIVLLGHRLDIFLAYFLVYFSLYTVALLLLFVLDPRISYETLRQDYADDAQLLAELESSKSNLRTHYNTVYAPTEMANSAAQPQTPANGSPQKIDFLARYRNRGRDTHTDELAEYSRIIRFIGASAVAVERIFSGGRDTIGLRRASLKAETIQMLIFVKARLRIARNTVLNLTGAAGGVKESWRRRAEEGGLKKDEGGRRDGAVRR</sequence>
<evidence type="ECO:0000313" key="4">
    <source>
        <dbReference type="Proteomes" id="UP001218218"/>
    </source>
</evidence>
<feature type="transmembrane region" description="Helical" evidence="2">
    <location>
        <begin position="36"/>
        <end position="61"/>
    </location>
</feature>
<evidence type="ECO:0000313" key="3">
    <source>
        <dbReference type="EMBL" id="KAJ7339238.1"/>
    </source>
</evidence>
<feature type="region of interest" description="Disordered" evidence="1">
    <location>
        <begin position="239"/>
        <end position="262"/>
    </location>
</feature>
<gene>
    <name evidence="3" type="ORF">DFH08DRAFT_812629</name>
</gene>
<dbReference type="InterPro" id="IPR012337">
    <property type="entry name" value="RNaseH-like_sf"/>
</dbReference>
<comment type="caution">
    <text evidence="3">The sequence shown here is derived from an EMBL/GenBank/DDBJ whole genome shotgun (WGS) entry which is preliminary data.</text>
</comment>
<dbReference type="SUPFAM" id="SSF53098">
    <property type="entry name" value="Ribonuclease H-like"/>
    <property type="match status" value="1"/>
</dbReference>
<organism evidence="3 4">
    <name type="scientific">Mycena albidolilacea</name>
    <dbReference type="NCBI Taxonomy" id="1033008"/>
    <lineage>
        <taxon>Eukaryota</taxon>
        <taxon>Fungi</taxon>
        <taxon>Dikarya</taxon>
        <taxon>Basidiomycota</taxon>
        <taxon>Agaricomycotina</taxon>
        <taxon>Agaricomycetes</taxon>
        <taxon>Agaricomycetidae</taxon>
        <taxon>Agaricales</taxon>
        <taxon>Marasmiineae</taxon>
        <taxon>Mycenaceae</taxon>
        <taxon>Mycena</taxon>
    </lineage>
</organism>